<name>A0A2T5DF24_ENTMU</name>
<evidence type="ECO:0000313" key="2">
    <source>
        <dbReference type="EMBL" id="PTO36681.1"/>
    </source>
</evidence>
<feature type="region of interest" description="Disordered" evidence="1">
    <location>
        <begin position="31"/>
        <end position="69"/>
    </location>
</feature>
<gene>
    <name evidence="2" type="ORF">C6N14_02860</name>
</gene>
<accession>A0A2T5DF24</accession>
<dbReference type="Proteomes" id="UP000244022">
    <property type="component" value="Unassembled WGS sequence"/>
</dbReference>
<evidence type="ECO:0000256" key="1">
    <source>
        <dbReference type="SAM" id="MobiDB-lite"/>
    </source>
</evidence>
<organism evidence="2 3">
    <name type="scientific">Enterococcus mundtii</name>
    <dbReference type="NCBI Taxonomy" id="53346"/>
    <lineage>
        <taxon>Bacteria</taxon>
        <taxon>Bacillati</taxon>
        <taxon>Bacillota</taxon>
        <taxon>Bacilli</taxon>
        <taxon>Lactobacillales</taxon>
        <taxon>Enterococcaceae</taxon>
        <taxon>Enterococcus</taxon>
    </lineage>
</organism>
<dbReference type="PROSITE" id="PS51257">
    <property type="entry name" value="PROKAR_LIPOPROTEIN"/>
    <property type="match status" value="1"/>
</dbReference>
<sequence length="182" mass="20378">MNKQEGVFMKKRMLSILFLAIVLTGCGSTTNQSQVNNDNVPTNAQITPPQKQTETSQSGDDEQNNNEQTDFDRANDLLDQADESGILVSMNGDQFELEITKFYQKNEDDEIYDMAVSSDEKLSFTITSETEITVVIYDAQTQNSRIVEGSRADLQLERSVNLYGQQVGDTFIATKVIVMQVN</sequence>
<dbReference type="EMBL" id="PYGR01000007">
    <property type="protein sequence ID" value="PTO36681.1"/>
    <property type="molecule type" value="Genomic_DNA"/>
</dbReference>
<evidence type="ECO:0008006" key="4">
    <source>
        <dbReference type="Google" id="ProtNLM"/>
    </source>
</evidence>
<evidence type="ECO:0000313" key="3">
    <source>
        <dbReference type="Proteomes" id="UP000244022"/>
    </source>
</evidence>
<protein>
    <recommendedName>
        <fullName evidence="4">Lipoprotein</fullName>
    </recommendedName>
</protein>
<reference evidence="2 3" key="1">
    <citation type="submission" date="2018-03" db="EMBL/GenBank/DDBJ databases">
        <title>Draft genome sequences of four Enterococcus mundtii strains isolated from beef slaughterhouses in Kenya.</title>
        <authorList>
            <person name="Wambui J."/>
            <person name="Stevens M."/>
            <person name="Njage P."/>
            <person name="Stephan R."/>
            <person name="Tasara T."/>
        </authorList>
    </citation>
    <scope>NUCLEOTIDE SEQUENCE [LARGE SCALE GENOMIC DNA]</scope>
    <source>
        <strain evidence="2 3">H18-EM</strain>
    </source>
</reference>
<proteinExistence type="predicted"/>
<feature type="compositionally biased region" description="Polar residues" evidence="1">
    <location>
        <begin position="31"/>
        <end position="58"/>
    </location>
</feature>
<comment type="caution">
    <text evidence="2">The sequence shown here is derived from an EMBL/GenBank/DDBJ whole genome shotgun (WGS) entry which is preliminary data.</text>
</comment>
<dbReference type="AlphaFoldDB" id="A0A2T5DF24"/>